<dbReference type="PIRSF" id="PIRSF000538">
    <property type="entry name" value="GlpK"/>
    <property type="match status" value="1"/>
</dbReference>
<evidence type="ECO:0000256" key="4">
    <source>
        <dbReference type="RuleBase" id="RU003733"/>
    </source>
</evidence>
<dbReference type="Pfam" id="PF00370">
    <property type="entry name" value="FGGY_N"/>
    <property type="match status" value="1"/>
</dbReference>
<dbReference type="PANTHER" id="PTHR43095:SF3">
    <property type="entry name" value="L-XYLULOSE_3-KETO-L-GULONATE KINASE"/>
    <property type="match status" value="1"/>
</dbReference>
<dbReference type="Gene3D" id="3.30.420.40">
    <property type="match status" value="2"/>
</dbReference>
<dbReference type="AlphaFoldDB" id="A0A7U4P7W5"/>
<keyword evidence="5" id="KW-0614">Plasmid</keyword>
<dbReference type="KEGG" id="bhg:I6G56_00470"/>
<proteinExistence type="inferred from homology"/>
<dbReference type="InterPro" id="IPR043129">
    <property type="entry name" value="ATPase_NBD"/>
</dbReference>
<dbReference type="Proteomes" id="UP000594943">
    <property type="component" value="Plasmid unnamed"/>
</dbReference>
<geneLocation type="plasmid" evidence="5 6">
    <name>unnamed</name>
</geneLocation>
<dbReference type="GO" id="GO:0016301">
    <property type="term" value="F:kinase activity"/>
    <property type="evidence" value="ECO:0007669"/>
    <property type="project" value="UniProtKB-KW"/>
</dbReference>
<dbReference type="SUPFAM" id="SSF53067">
    <property type="entry name" value="Actin-like ATPase domain"/>
    <property type="match status" value="2"/>
</dbReference>
<dbReference type="RefSeq" id="WP_006029170.1">
    <property type="nucleotide sequence ID" value="NZ_CP013381.1"/>
</dbReference>
<evidence type="ECO:0000256" key="2">
    <source>
        <dbReference type="ARBA" id="ARBA00022679"/>
    </source>
</evidence>
<dbReference type="InterPro" id="IPR018484">
    <property type="entry name" value="FGGY_N"/>
</dbReference>
<dbReference type="Pfam" id="PF02782">
    <property type="entry name" value="FGGY_C"/>
    <property type="match status" value="1"/>
</dbReference>
<dbReference type="CDD" id="cd07802">
    <property type="entry name" value="ASKHA_NBD_FGGY_EcLyxK-like"/>
    <property type="match status" value="1"/>
</dbReference>
<comment type="similarity">
    <text evidence="1 4">Belongs to the FGGY kinase family.</text>
</comment>
<keyword evidence="3 4" id="KW-0418">Kinase</keyword>
<accession>A0A7U4P7W5</accession>
<keyword evidence="2 4" id="KW-0808">Transferase</keyword>
<protein>
    <submittedName>
        <fullName evidence="5">Carbohydrate kinase</fullName>
    </submittedName>
</protein>
<dbReference type="PANTHER" id="PTHR43095">
    <property type="entry name" value="SUGAR KINASE"/>
    <property type="match status" value="1"/>
</dbReference>
<dbReference type="InterPro" id="IPR018483">
    <property type="entry name" value="Carb_kinase_FGGY_CS"/>
</dbReference>
<gene>
    <name evidence="5" type="ORF">I6G56_00470</name>
</gene>
<reference evidence="5 6" key="1">
    <citation type="submission" date="2020-12" db="EMBL/GenBank/DDBJ databases">
        <title>FDA dAtabase for Regulatory Grade micrObial Sequences (FDA-ARGOS): Supporting development and validation of Infectious Disease Dx tests.</title>
        <authorList>
            <person name="Nelson B."/>
            <person name="Plummer A."/>
            <person name="Tallon L."/>
            <person name="Sadzewicz L."/>
            <person name="Zhao X."/>
            <person name="Boylan J."/>
            <person name="Ott S."/>
            <person name="Bowen H."/>
            <person name="Vavikolanu K."/>
            <person name="Mehta A."/>
            <person name="Aluvathingal J."/>
            <person name="Nadendla S."/>
            <person name="Myers T."/>
            <person name="Yan Y."/>
            <person name="Sichtig H."/>
        </authorList>
    </citation>
    <scope>NUCLEOTIDE SEQUENCE [LARGE SCALE GENOMIC DNA]</scope>
    <source>
        <strain evidence="5 6">FDAARGOS_899</strain>
        <plasmid evidence="5 6">unnamed</plasmid>
    </source>
</reference>
<dbReference type="EMBL" id="CP065685">
    <property type="protein sequence ID" value="QPS42025.1"/>
    <property type="molecule type" value="Genomic_DNA"/>
</dbReference>
<dbReference type="InterPro" id="IPR018485">
    <property type="entry name" value="FGGY_C"/>
</dbReference>
<dbReference type="InterPro" id="IPR000577">
    <property type="entry name" value="Carb_kinase_FGGY"/>
</dbReference>
<organism evidence="5 6">
    <name type="scientific">Burkholderia humptydooensis</name>
    <dbReference type="NCBI Taxonomy" id="430531"/>
    <lineage>
        <taxon>Bacteria</taxon>
        <taxon>Pseudomonadati</taxon>
        <taxon>Pseudomonadota</taxon>
        <taxon>Betaproteobacteria</taxon>
        <taxon>Burkholderiales</taxon>
        <taxon>Burkholderiaceae</taxon>
        <taxon>Burkholderia</taxon>
        <taxon>pseudomallei group</taxon>
    </lineage>
</organism>
<evidence type="ECO:0000313" key="5">
    <source>
        <dbReference type="EMBL" id="QPS42025.1"/>
    </source>
</evidence>
<evidence type="ECO:0000256" key="3">
    <source>
        <dbReference type="ARBA" id="ARBA00022777"/>
    </source>
</evidence>
<dbReference type="GO" id="GO:0005975">
    <property type="term" value="P:carbohydrate metabolic process"/>
    <property type="evidence" value="ECO:0007669"/>
    <property type="project" value="InterPro"/>
</dbReference>
<accession>A0A7T2WWI1</accession>
<dbReference type="PROSITE" id="PS00445">
    <property type="entry name" value="FGGY_KINASES_2"/>
    <property type="match status" value="1"/>
</dbReference>
<evidence type="ECO:0000313" key="6">
    <source>
        <dbReference type="Proteomes" id="UP000594943"/>
    </source>
</evidence>
<sequence>MGDVMEKYLLGLDSGSTATKAVIFDTSGRTAGVGCRRVERRQPRPRHVERDMEETWAAASGAIRDALEISTVPPGAIAAIGVTGHGDGLYLVDHDGAALGPGILSLDSRASVVRDQWGEAGLLQQAQELTGQRPYPYAACSLLKWIQLNEPERYAKIGHVLFCKDWLRLCLTGVPATDPTEASSSFTDVRTQQYSRDVLNLYGLESIGRALPEIVSPTAIAGRVTAQAAAQTGLKEGTPVACGLHDVTSSAVGMGNTAPGTLSITAGTFSINEILSDHPQTDPRWSCRNGTSPGQWMNMSISPASSSNVDWFLREFFTYEVEQAAQRGCSLFDLIGDELQAAFAEPSSVMFHPFLFGSPFEQPASASFFGIRGWHRRVHLARAVLEGMVFNHRYHVEALTNAFPAGRAGLTGGGSSSPMLAQLFADTLGIQIDIPERQEASALGAALCAGVSTGAFASLPEACAHACRIQRTHRPDPERHGQLTEAYGLYMQLVTGMNPAWPALDRAAFAH</sequence>
<evidence type="ECO:0000256" key="1">
    <source>
        <dbReference type="ARBA" id="ARBA00009156"/>
    </source>
</evidence>
<dbReference type="GO" id="GO:0016773">
    <property type="term" value="F:phosphotransferase activity, alcohol group as acceptor"/>
    <property type="evidence" value="ECO:0007669"/>
    <property type="project" value="InterPro"/>
</dbReference>
<dbReference type="InterPro" id="IPR050406">
    <property type="entry name" value="FGGY_Carb_Kinase"/>
</dbReference>
<name>A0A7U4P7W5_9BURK</name>